<gene>
    <name evidence="6" type="ORF">EZH22_15845</name>
</gene>
<evidence type="ECO:0000259" key="5">
    <source>
        <dbReference type="PROSITE" id="PS50931"/>
    </source>
</evidence>
<dbReference type="GO" id="GO:0003700">
    <property type="term" value="F:DNA-binding transcription factor activity"/>
    <property type="evidence" value="ECO:0007669"/>
    <property type="project" value="InterPro"/>
</dbReference>
<dbReference type="InterPro" id="IPR036388">
    <property type="entry name" value="WH-like_DNA-bd_sf"/>
</dbReference>
<evidence type="ECO:0000256" key="2">
    <source>
        <dbReference type="ARBA" id="ARBA00023015"/>
    </source>
</evidence>
<proteinExistence type="inferred from homology"/>
<dbReference type="FunFam" id="1.10.10.10:FF:000001">
    <property type="entry name" value="LysR family transcriptional regulator"/>
    <property type="match status" value="1"/>
</dbReference>
<comment type="similarity">
    <text evidence="1">Belongs to the LysR transcriptional regulatory family.</text>
</comment>
<dbReference type="Pfam" id="PF03466">
    <property type="entry name" value="LysR_substrate"/>
    <property type="match status" value="1"/>
</dbReference>
<evidence type="ECO:0000313" key="6">
    <source>
        <dbReference type="EMBL" id="QRG04649.1"/>
    </source>
</evidence>
<feature type="domain" description="HTH lysR-type" evidence="5">
    <location>
        <begin position="1"/>
        <end position="58"/>
    </location>
</feature>
<dbReference type="KEGG" id="xdi:EZH22_15845"/>
<dbReference type="InterPro" id="IPR000847">
    <property type="entry name" value="LysR_HTH_N"/>
</dbReference>
<dbReference type="GO" id="GO:0003677">
    <property type="term" value="F:DNA binding"/>
    <property type="evidence" value="ECO:0007669"/>
    <property type="project" value="UniProtKB-KW"/>
</dbReference>
<dbReference type="PROSITE" id="PS50931">
    <property type="entry name" value="HTH_LYSR"/>
    <property type="match status" value="1"/>
</dbReference>
<dbReference type="Proteomes" id="UP000596427">
    <property type="component" value="Chromosome"/>
</dbReference>
<reference evidence="6 7" key="1">
    <citation type="submission" date="2020-10" db="EMBL/GenBank/DDBJ databases">
        <title>Degradation of 1,4-Dioxane by Xanthobacter sp. YN2, via a Novel Group-2 Soluble Di-Iron Monooxygenase.</title>
        <authorList>
            <person name="Ma F."/>
            <person name="Wang Y."/>
            <person name="Yang J."/>
            <person name="Guo H."/>
            <person name="Su D."/>
            <person name="Yu L."/>
        </authorList>
    </citation>
    <scope>NUCLEOTIDE SEQUENCE [LARGE SCALE GENOMIC DNA]</scope>
    <source>
        <strain evidence="6 7">YN2</strain>
    </source>
</reference>
<dbReference type="EMBL" id="CP063362">
    <property type="protein sequence ID" value="QRG04649.1"/>
    <property type="molecule type" value="Genomic_DNA"/>
</dbReference>
<dbReference type="Gene3D" id="1.10.10.10">
    <property type="entry name" value="Winged helix-like DNA-binding domain superfamily/Winged helix DNA-binding domain"/>
    <property type="match status" value="1"/>
</dbReference>
<dbReference type="SUPFAM" id="SSF53850">
    <property type="entry name" value="Periplasmic binding protein-like II"/>
    <property type="match status" value="1"/>
</dbReference>
<organism evidence="6 7">
    <name type="scientific">Xanthobacter dioxanivorans</name>
    <dbReference type="NCBI Taxonomy" id="2528964"/>
    <lineage>
        <taxon>Bacteria</taxon>
        <taxon>Pseudomonadati</taxon>
        <taxon>Pseudomonadota</taxon>
        <taxon>Alphaproteobacteria</taxon>
        <taxon>Hyphomicrobiales</taxon>
        <taxon>Xanthobacteraceae</taxon>
        <taxon>Xanthobacter</taxon>
    </lineage>
</organism>
<keyword evidence="2" id="KW-0805">Transcription regulation</keyword>
<keyword evidence="4" id="KW-0804">Transcription</keyword>
<evidence type="ECO:0000256" key="3">
    <source>
        <dbReference type="ARBA" id="ARBA00023125"/>
    </source>
</evidence>
<dbReference type="PRINTS" id="PR00039">
    <property type="entry name" value="HTHLYSR"/>
</dbReference>
<dbReference type="GO" id="GO:0005829">
    <property type="term" value="C:cytosol"/>
    <property type="evidence" value="ECO:0007669"/>
    <property type="project" value="TreeGrafter"/>
</dbReference>
<dbReference type="PANTHER" id="PTHR30419:SF8">
    <property type="entry name" value="NITROGEN ASSIMILATION TRANSCRIPTIONAL ACTIVATOR-RELATED"/>
    <property type="match status" value="1"/>
</dbReference>
<keyword evidence="7" id="KW-1185">Reference proteome</keyword>
<dbReference type="SUPFAM" id="SSF46785">
    <property type="entry name" value="Winged helix' DNA-binding domain"/>
    <property type="match status" value="1"/>
</dbReference>
<protein>
    <submittedName>
        <fullName evidence="6">LysR family transcriptional regulator</fullName>
    </submittedName>
</protein>
<name>A0A974PJH3_9HYPH</name>
<dbReference type="RefSeq" id="WP_203191527.1">
    <property type="nucleotide sequence ID" value="NZ_CP063362.1"/>
</dbReference>
<dbReference type="PANTHER" id="PTHR30419">
    <property type="entry name" value="HTH-TYPE TRANSCRIPTIONAL REGULATOR YBHD"/>
    <property type="match status" value="1"/>
</dbReference>
<dbReference type="InterPro" id="IPR036390">
    <property type="entry name" value="WH_DNA-bd_sf"/>
</dbReference>
<sequence length="305" mass="33673">MDLRQLRTFVHVAELKSFTKAASLLNISQPALSRQMRLLEEELGTKLLHRTGRGIWVTNDGLALLERCTALLNEFESIRVDFSSSAKMAMVSGTVGVGIPVPASRILTDLVANDRASRMPGVSLRVVEGFSALIHEWLISGSIDLAILYGPKVHRVLDREVVLVEKLFAIMQATDENRARKAISLAELSSRPLIVPHEPHVIRDLLDMRAGRTPQLMQVDSITLMVGLARAGRGSALLPRGGVAEAIDAGYVVAVPIEEDLSWDVSICYSNLRPLTEAAQLTMRIIREEMVRLVKHGHWPDAVLR</sequence>
<keyword evidence="3" id="KW-0238">DNA-binding</keyword>
<evidence type="ECO:0000256" key="1">
    <source>
        <dbReference type="ARBA" id="ARBA00009437"/>
    </source>
</evidence>
<dbReference type="Pfam" id="PF00126">
    <property type="entry name" value="HTH_1"/>
    <property type="match status" value="1"/>
</dbReference>
<evidence type="ECO:0000256" key="4">
    <source>
        <dbReference type="ARBA" id="ARBA00023163"/>
    </source>
</evidence>
<accession>A0A974PJH3</accession>
<dbReference type="AlphaFoldDB" id="A0A974PJH3"/>
<evidence type="ECO:0000313" key="7">
    <source>
        <dbReference type="Proteomes" id="UP000596427"/>
    </source>
</evidence>
<dbReference type="Gene3D" id="3.40.190.290">
    <property type="match status" value="1"/>
</dbReference>
<dbReference type="InterPro" id="IPR050950">
    <property type="entry name" value="HTH-type_LysR_regulators"/>
</dbReference>
<dbReference type="InterPro" id="IPR005119">
    <property type="entry name" value="LysR_subst-bd"/>
</dbReference>